<dbReference type="GO" id="GO:0004497">
    <property type="term" value="F:monooxygenase activity"/>
    <property type="evidence" value="ECO:0007669"/>
    <property type="project" value="UniProtKB-KW"/>
</dbReference>
<gene>
    <name evidence="9" type="ORF">KZZ10_06245</name>
</gene>
<keyword evidence="4" id="KW-0285">Flavoprotein</keyword>
<evidence type="ECO:0000256" key="3">
    <source>
        <dbReference type="ARBA" id="ARBA00005349"/>
    </source>
</evidence>
<dbReference type="InterPro" id="IPR018168">
    <property type="entry name" value="Ubi_Hdrlase_CS"/>
</dbReference>
<keyword evidence="7 9" id="KW-0503">Monooxygenase</keyword>
<dbReference type="RefSeq" id="WP_259660627.1">
    <property type="nucleotide sequence ID" value="NZ_JAHXRI010000006.1"/>
</dbReference>
<feature type="domain" description="FAD-binding" evidence="8">
    <location>
        <begin position="4"/>
        <end position="337"/>
    </location>
</feature>
<evidence type="ECO:0000313" key="10">
    <source>
        <dbReference type="Proteomes" id="UP000739565"/>
    </source>
</evidence>
<dbReference type="GO" id="GO:0006744">
    <property type="term" value="P:ubiquinone biosynthetic process"/>
    <property type="evidence" value="ECO:0007669"/>
    <property type="project" value="InterPro"/>
</dbReference>
<dbReference type="PANTHER" id="PTHR43876:SF7">
    <property type="entry name" value="UBIQUINONE BIOSYNTHESIS MONOOXYGENASE COQ6, MITOCHONDRIAL"/>
    <property type="match status" value="1"/>
</dbReference>
<dbReference type="GO" id="GO:0016705">
    <property type="term" value="F:oxidoreductase activity, acting on paired donors, with incorporation or reduction of molecular oxygen"/>
    <property type="evidence" value="ECO:0007669"/>
    <property type="project" value="InterPro"/>
</dbReference>
<dbReference type="InterPro" id="IPR051205">
    <property type="entry name" value="UbiH/COQ6_monooxygenase"/>
</dbReference>
<reference evidence="9" key="1">
    <citation type="submission" date="2021-07" db="EMBL/GenBank/DDBJ databases">
        <title>New genus and species of the family Alcaligenaceae.</title>
        <authorList>
            <person name="Hahn M.W."/>
        </authorList>
    </citation>
    <scope>NUCLEOTIDE SEQUENCE</scope>
    <source>
        <strain evidence="9">LF4-65</strain>
    </source>
</reference>
<evidence type="ECO:0000259" key="8">
    <source>
        <dbReference type="Pfam" id="PF01494"/>
    </source>
</evidence>
<dbReference type="PROSITE" id="PS01304">
    <property type="entry name" value="UBIH"/>
    <property type="match status" value="1"/>
</dbReference>
<dbReference type="AlphaFoldDB" id="A0A953T4V8"/>
<evidence type="ECO:0000256" key="6">
    <source>
        <dbReference type="ARBA" id="ARBA00023002"/>
    </source>
</evidence>
<comment type="caution">
    <text evidence="9">The sequence shown here is derived from an EMBL/GenBank/DDBJ whole genome shotgun (WGS) entry which is preliminary data.</text>
</comment>
<dbReference type="NCBIfam" id="TIGR01988">
    <property type="entry name" value="Ubi-OHases"/>
    <property type="match status" value="1"/>
</dbReference>
<protein>
    <submittedName>
        <fullName evidence="9">FAD-dependent monooxygenase</fullName>
    </submittedName>
</protein>
<dbReference type="InterPro" id="IPR036188">
    <property type="entry name" value="FAD/NAD-bd_sf"/>
</dbReference>
<evidence type="ECO:0000256" key="2">
    <source>
        <dbReference type="ARBA" id="ARBA00004749"/>
    </source>
</evidence>
<evidence type="ECO:0000256" key="1">
    <source>
        <dbReference type="ARBA" id="ARBA00001974"/>
    </source>
</evidence>
<dbReference type="GO" id="GO:0071949">
    <property type="term" value="F:FAD binding"/>
    <property type="evidence" value="ECO:0007669"/>
    <property type="project" value="InterPro"/>
</dbReference>
<keyword evidence="6" id="KW-0560">Oxidoreductase</keyword>
<name>A0A953T4V8_9BURK</name>
<comment type="similarity">
    <text evidence="3">Belongs to the UbiH/COQ6 family.</text>
</comment>
<dbReference type="Proteomes" id="UP000739565">
    <property type="component" value="Unassembled WGS sequence"/>
</dbReference>
<dbReference type="InterPro" id="IPR002938">
    <property type="entry name" value="FAD-bd"/>
</dbReference>
<keyword evidence="5" id="KW-0274">FAD</keyword>
<evidence type="ECO:0000256" key="5">
    <source>
        <dbReference type="ARBA" id="ARBA00022827"/>
    </source>
</evidence>
<sequence length="388" mass="41655">MSASIVVCGSGIVGLATTLAFARKGEAVTLVGPRPAVHTFAQDEFYPRVYALSPASQRFLASIGVWDLMDSRRLTSVQAMEIHGDGNGLLNLNAWQSAQSELAWIVESSEIERVLVQAAQVMGLHWITEKFGSYTPGVLTTDRGTTFKAELFIAADGAQSPLRAAAGLTVDSRAYGATALVAHLDCSVPHQGTALQWFGADGVLALLPMPDTTKGPQVSMVWSLKEEIATELLAMSAQDRAVELQARLAAVSAGRLGVLTLRGTVHGFPLTLNQSPMVGERVALAGDAAHRLHPLAGQGLNLGLGDVQGLVDTIMGREPYRSPGDPMVLRRYRRLRAEPVLAMRLVTDGLARLFDIQHAPVVWLRNIGMNLAEKLPFIKRQLIAGASR</sequence>
<comment type="pathway">
    <text evidence="2">Cofactor biosynthesis; ubiquinone biosynthesis.</text>
</comment>
<comment type="cofactor">
    <cofactor evidence="1">
        <name>FAD</name>
        <dbReference type="ChEBI" id="CHEBI:57692"/>
    </cofactor>
</comment>
<dbReference type="PRINTS" id="PR00420">
    <property type="entry name" value="RNGMNOXGNASE"/>
</dbReference>
<proteinExistence type="inferred from homology"/>
<accession>A0A953T4V8</accession>
<keyword evidence="10" id="KW-1185">Reference proteome</keyword>
<evidence type="ECO:0000256" key="7">
    <source>
        <dbReference type="ARBA" id="ARBA00023033"/>
    </source>
</evidence>
<dbReference type="PANTHER" id="PTHR43876">
    <property type="entry name" value="UBIQUINONE BIOSYNTHESIS MONOOXYGENASE COQ6, MITOCHONDRIAL"/>
    <property type="match status" value="1"/>
</dbReference>
<dbReference type="SUPFAM" id="SSF51905">
    <property type="entry name" value="FAD/NAD(P)-binding domain"/>
    <property type="match status" value="1"/>
</dbReference>
<dbReference type="Pfam" id="PF01494">
    <property type="entry name" value="FAD_binding_3"/>
    <property type="match status" value="1"/>
</dbReference>
<dbReference type="InterPro" id="IPR010971">
    <property type="entry name" value="UbiH/COQ6"/>
</dbReference>
<evidence type="ECO:0000256" key="4">
    <source>
        <dbReference type="ARBA" id="ARBA00022630"/>
    </source>
</evidence>
<evidence type="ECO:0000313" key="9">
    <source>
        <dbReference type="EMBL" id="MBZ1350242.1"/>
    </source>
</evidence>
<dbReference type="EMBL" id="JAHXRI010000006">
    <property type="protein sequence ID" value="MBZ1350242.1"/>
    <property type="molecule type" value="Genomic_DNA"/>
</dbReference>
<dbReference type="Gene3D" id="3.50.50.60">
    <property type="entry name" value="FAD/NAD(P)-binding domain"/>
    <property type="match status" value="2"/>
</dbReference>
<organism evidence="9 10">
    <name type="scientific">Zwartia hollandica</name>
    <dbReference type="NCBI Taxonomy" id="324606"/>
    <lineage>
        <taxon>Bacteria</taxon>
        <taxon>Pseudomonadati</taxon>
        <taxon>Pseudomonadota</taxon>
        <taxon>Betaproteobacteria</taxon>
        <taxon>Burkholderiales</taxon>
        <taxon>Alcaligenaceae</taxon>
        <taxon>Zwartia</taxon>
    </lineage>
</organism>